<dbReference type="GO" id="GO:0008296">
    <property type="term" value="F:3'-5'-DNA exonuclease activity"/>
    <property type="evidence" value="ECO:0007669"/>
    <property type="project" value="TreeGrafter"/>
</dbReference>
<dbReference type="GO" id="GO:0043625">
    <property type="term" value="C:delta DNA polymerase complex"/>
    <property type="evidence" value="ECO:0007669"/>
    <property type="project" value="TreeGrafter"/>
</dbReference>
<dbReference type="NCBIfam" id="TIGR00592">
    <property type="entry name" value="pol2"/>
    <property type="match status" value="1"/>
</dbReference>
<dbReference type="InterPro" id="IPR006133">
    <property type="entry name" value="DNA-dir_DNA_pol_B_exonuc"/>
</dbReference>
<dbReference type="Gene3D" id="3.30.420.10">
    <property type="entry name" value="Ribonuclease H-like superfamily/Ribonuclease H"/>
    <property type="match status" value="1"/>
</dbReference>
<feature type="region of interest" description="Disordered" evidence="8">
    <location>
        <begin position="167"/>
        <end position="186"/>
    </location>
</feature>
<dbReference type="GO" id="GO:0000166">
    <property type="term" value="F:nucleotide binding"/>
    <property type="evidence" value="ECO:0007669"/>
    <property type="project" value="InterPro"/>
</dbReference>
<dbReference type="SUPFAM" id="SSF53098">
    <property type="entry name" value="Ribonuclease H-like"/>
    <property type="match status" value="1"/>
</dbReference>
<feature type="compositionally biased region" description="Basic and acidic residues" evidence="8">
    <location>
        <begin position="168"/>
        <end position="180"/>
    </location>
</feature>
<evidence type="ECO:0000313" key="11">
    <source>
        <dbReference type="EMBL" id="QHU33653.1"/>
    </source>
</evidence>
<evidence type="ECO:0000256" key="4">
    <source>
        <dbReference type="ARBA" id="ARBA00022695"/>
    </source>
</evidence>
<dbReference type="InterPro" id="IPR012337">
    <property type="entry name" value="RNaseH-like_sf"/>
</dbReference>
<evidence type="ECO:0000256" key="2">
    <source>
        <dbReference type="ARBA" id="ARBA00012417"/>
    </source>
</evidence>
<accession>A0A6C0LTB0</accession>
<dbReference type="InterPro" id="IPR036397">
    <property type="entry name" value="RNaseH_sf"/>
</dbReference>
<dbReference type="GO" id="GO:0006287">
    <property type="term" value="P:base-excision repair, gap-filling"/>
    <property type="evidence" value="ECO:0007669"/>
    <property type="project" value="TreeGrafter"/>
</dbReference>
<reference evidence="11" key="1">
    <citation type="journal article" date="2020" name="Nature">
        <title>Giant virus diversity and host interactions through global metagenomics.</title>
        <authorList>
            <person name="Schulz F."/>
            <person name="Roux S."/>
            <person name="Paez-Espino D."/>
            <person name="Jungbluth S."/>
            <person name="Walsh D.A."/>
            <person name="Denef V.J."/>
            <person name="McMahon K.D."/>
            <person name="Konstantinidis K.T."/>
            <person name="Eloe-Fadrosh E.A."/>
            <person name="Kyrpides N.C."/>
            <person name="Woyke T."/>
        </authorList>
    </citation>
    <scope>NUCLEOTIDE SEQUENCE</scope>
    <source>
        <strain evidence="11">GVMAG-S-1016704-121</strain>
    </source>
</reference>
<keyword evidence="6" id="KW-0238">DNA-binding</keyword>
<dbReference type="SUPFAM" id="SSF56672">
    <property type="entry name" value="DNA/RNA polymerases"/>
    <property type="match status" value="1"/>
</dbReference>
<dbReference type="InterPro" id="IPR042087">
    <property type="entry name" value="DNA_pol_B_thumb"/>
</dbReference>
<evidence type="ECO:0000259" key="9">
    <source>
        <dbReference type="Pfam" id="PF00136"/>
    </source>
</evidence>
<dbReference type="AlphaFoldDB" id="A0A6C0LTB0"/>
<organism evidence="11">
    <name type="scientific">viral metagenome</name>
    <dbReference type="NCBI Taxonomy" id="1070528"/>
    <lineage>
        <taxon>unclassified sequences</taxon>
        <taxon>metagenomes</taxon>
        <taxon>organismal metagenomes</taxon>
    </lineage>
</organism>
<dbReference type="InterPro" id="IPR017964">
    <property type="entry name" value="DNA-dir_DNA_pol_B_CS"/>
</dbReference>
<dbReference type="GO" id="GO:0003677">
    <property type="term" value="F:DNA binding"/>
    <property type="evidence" value="ECO:0007669"/>
    <property type="project" value="UniProtKB-KW"/>
</dbReference>
<dbReference type="SMART" id="SM00486">
    <property type="entry name" value="POLBc"/>
    <property type="match status" value="1"/>
</dbReference>
<protein>
    <recommendedName>
        <fullName evidence="2">DNA-directed DNA polymerase</fullName>
        <ecNumber evidence="2">2.7.7.7</ecNumber>
    </recommendedName>
</protein>
<dbReference type="InterPro" id="IPR043502">
    <property type="entry name" value="DNA/RNA_pol_sf"/>
</dbReference>
<dbReference type="InterPro" id="IPR006172">
    <property type="entry name" value="DNA-dir_DNA_pol_B"/>
</dbReference>
<feature type="compositionally biased region" description="Basic and acidic residues" evidence="8">
    <location>
        <begin position="967"/>
        <end position="980"/>
    </location>
</feature>
<comment type="catalytic activity">
    <reaction evidence="7">
        <text>DNA(n) + a 2'-deoxyribonucleoside 5'-triphosphate = DNA(n+1) + diphosphate</text>
        <dbReference type="Rhea" id="RHEA:22508"/>
        <dbReference type="Rhea" id="RHEA-COMP:17339"/>
        <dbReference type="Rhea" id="RHEA-COMP:17340"/>
        <dbReference type="ChEBI" id="CHEBI:33019"/>
        <dbReference type="ChEBI" id="CHEBI:61560"/>
        <dbReference type="ChEBI" id="CHEBI:173112"/>
        <dbReference type="EC" id="2.7.7.7"/>
    </reaction>
</comment>
<name>A0A6C0LTB0_9ZZZZ</name>
<sequence>MSILGKYGLRAQPPNEYVSTDINIQLMAIEVEDLPIESTLDEEYNESVIASDQFISTLPPENAHEYVKRKAVAYLFGAEEHTGATVCVKVDKFRPVLYYHTNDSVSTLKNKIDESLKLKGDIDAKVIKRKRTYGFYPNKDDSTSHEQIRIVEVSFPSVSKMKAACYRSGDKEPPETRLPKPWEQGVDPGSMFMERNGLTPCGWFKMKACKTITKHKISHCTMEFEVSNPKNIQPVDLDKIAPILIASYDFEMYSETRGFPMADRQGDHIAIIGVAFWRLGTPVEDTKTVLLCLNECAPVEGSYVESYNTEAELYNAFRDLITVHSDADVCTGYNIFGFDNEYITTRAKMCKASRFAYNGRLITVKTESQAKELESSALGQNRMFPIEWKGRCNFDLFNFIKSNHKLSLYGLGPVSQHFIGETKVDLPYKEMFDCVRPDATPEEVARAAEYCKGDVLLPIRLMKALQVMPGMIEMSRVTFTTINQLVFRGQSIKVMQQITRYSHQLGHVVNPVPRPINTSGYEGAIVIDAKSGFYTDPVATLDFASLYPSIMLAHNLCYSTFVEKGTPRVDGVEYETHKISPTEEYTFALNVPGVLTHMLKYLLGARKKAKKQMAAAKTPEEKAIYNARQLALKISCNSIYGFCGAEKLGKYPLGAIAKCTTFNGRKMINKTSEMAIELFKPWIAEIIYGDTDSVFVRVKDKNGKELTPAEVFKVGEDVAQKISDSFREDIELEMEKVYSGFLLITKKRYFGGMHEPNKAGDVVFSKVDAKGVELVRRDNCPLLKNLYKKIVDSLVFDKDPLKALASVKETLERVVNDEVPYEEYIITKELRKEESYANPKQEQLMLAKKISARTNGGVTPQPGDRIPFVIRYDKHAKHICDRAEDLDYLRENNIPLDRLYYITNKITKPILTIFQAFKEHIHDVQRTIQSAMSRVQLQLDKQPTITSFFNKLPPLPVINMDVDDENDHGITWDDDTHTPDMEIEQPTPKKGFKRPQPPTHNKNLLARKKLRN</sequence>
<dbReference type="InterPro" id="IPR023211">
    <property type="entry name" value="DNA_pol_palm_dom_sf"/>
</dbReference>
<dbReference type="Gene3D" id="3.30.342.10">
    <property type="entry name" value="DNA Polymerase, chain B, domain 1"/>
    <property type="match status" value="1"/>
</dbReference>
<feature type="region of interest" description="Disordered" evidence="8">
    <location>
        <begin position="966"/>
        <end position="1012"/>
    </location>
</feature>
<dbReference type="PROSITE" id="PS00116">
    <property type="entry name" value="DNA_POLYMERASE_B"/>
    <property type="match status" value="1"/>
</dbReference>
<feature type="domain" description="DNA-directed DNA polymerase family B multifunctional" evidence="9">
    <location>
        <begin position="482"/>
        <end position="916"/>
    </location>
</feature>
<evidence type="ECO:0000256" key="3">
    <source>
        <dbReference type="ARBA" id="ARBA00022679"/>
    </source>
</evidence>
<dbReference type="PANTHER" id="PTHR10322:SF23">
    <property type="entry name" value="DNA POLYMERASE DELTA CATALYTIC SUBUNIT"/>
    <property type="match status" value="1"/>
</dbReference>
<dbReference type="GO" id="GO:0006297">
    <property type="term" value="P:nucleotide-excision repair, DNA gap filling"/>
    <property type="evidence" value="ECO:0007669"/>
    <property type="project" value="TreeGrafter"/>
</dbReference>
<evidence type="ECO:0000259" key="10">
    <source>
        <dbReference type="Pfam" id="PF03104"/>
    </source>
</evidence>
<evidence type="ECO:0000256" key="1">
    <source>
        <dbReference type="ARBA" id="ARBA00005755"/>
    </source>
</evidence>
<keyword evidence="4" id="KW-0548">Nucleotidyltransferase</keyword>
<feature type="domain" description="DNA-directed DNA polymerase family B exonuclease" evidence="10">
    <location>
        <begin position="182"/>
        <end position="411"/>
    </location>
</feature>
<evidence type="ECO:0000256" key="6">
    <source>
        <dbReference type="ARBA" id="ARBA00023125"/>
    </source>
</evidence>
<dbReference type="InterPro" id="IPR050240">
    <property type="entry name" value="DNA_pol_type-B"/>
</dbReference>
<comment type="similarity">
    <text evidence="1">Belongs to the DNA polymerase type-B family.</text>
</comment>
<keyword evidence="5" id="KW-0239">DNA-directed DNA polymerase</keyword>
<dbReference type="Gene3D" id="3.90.1600.10">
    <property type="entry name" value="Palm domain of DNA polymerase"/>
    <property type="match status" value="1"/>
</dbReference>
<dbReference type="Gene3D" id="1.10.132.60">
    <property type="entry name" value="DNA polymerase family B, C-terminal domain"/>
    <property type="match status" value="1"/>
</dbReference>
<evidence type="ECO:0000256" key="7">
    <source>
        <dbReference type="ARBA" id="ARBA00049244"/>
    </source>
</evidence>
<dbReference type="GO" id="GO:0003887">
    <property type="term" value="F:DNA-directed DNA polymerase activity"/>
    <property type="evidence" value="ECO:0007669"/>
    <property type="project" value="UniProtKB-KW"/>
</dbReference>
<dbReference type="EMBL" id="MN740560">
    <property type="protein sequence ID" value="QHU33653.1"/>
    <property type="molecule type" value="Genomic_DNA"/>
</dbReference>
<keyword evidence="3" id="KW-0808">Transferase</keyword>
<dbReference type="Gene3D" id="1.10.287.690">
    <property type="entry name" value="Helix hairpin bin"/>
    <property type="match status" value="1"/>
</dbReference>
<dbReference type="PANTHER" id="PTHR10322">
    <property type="entry name" value="DNA POLYMERASE CATALYTIC SUBUNIT"/>
    <property type="match status" value="1"/>
</dbReference>
<evidence type="ECO:0000256" key="5">
    <source>
        <dbReference type="ARBA" id="ARBA00022932"/>
    </source>
</evidence>
<dbReference type="Pfam" id="PF00136">
    <property type="entry name" value="DNA_pol_B"/>
    <property type="match status" value="1"/>
</dbReference>
<evidence type="ECO:0000256" key="8">
    <source>
        <dbReference type="SAM" id="MobiDB-lite"/>
    </source>
</evidence>
<dbReference type="GO" id="GO:0045004">
    <property type="term" value="P:DNA replication proofreading"/>
    <property type="evidence" value="ECO:0007669"/>
    <property type="project" value="TreeGrafter"/>
</dbReference>
<dbReference type="InterPro" id="IPR006134">
    <property type="entry name" value="DNA-dir_DNA_pol_B_multi_dom"/>
</dbReference>
<dbReference type="Pfam" id="PF03104">
    <property type="entry name" value="DNA_pol_B_exo1"/>
    <property type="match status" value="1"/>
</dbReference>
<dbReference type="PRINTS" id="PR00106">
    <property type="entry name" value="DNAPOLB"/>
</dbReference>
<proteinExistence type="inferred from homology"/>
<dbReference type="EC" id="2.7.7.7" evidence="2"/>